<organism evidence="2 3">
    <name type="scientific">Nitratireductor aestuarii</name>
    <dbReference type="NCBI Taxonomy" id="1735103"/>
    <lineage>
        <taxon>Bacteria</taxon>
        <taxon>Pseudomonadati</taxon>
        <taxon>Pseudomonadota</taxon>
        <taxon>Alphaproteobacteria</taxon>
        <taxon>Hyphomicrobiales</taxon>
        <taxon>Phyllobacteriaceae</taxon>
        <taxon>Nitratireductor</taxon>
    </lineage>
</organism>
<evidence type="ECO:0000259" key="1">
    <source>
        <dbReference type="Pfam" id="PF01571"/>
    </source>
</evidence>
<comment type="caution">
    <text evidence="2">The sequence shown here is derived from an EMBL/GenBank/DDBJ whole genome shotgun (WGS) entry which is preliminary data.</text>
</comment>
<dbReference type="AlphaFoldDB" id="A0A916RLD0"/>
<dbReference type="InterPro" id="IPR028896">
    <property type="entry name" value="GcvT/YgfZ/DmdA"/>
</dbReference>
<name>A0A916RLD0_9HYPH</name>
<dbReference type="InterPro" id="IPR006222">
    <property type="entry name" value="GCVT_N"/>
</dbReference>
<reference evidence="2" key="2">
    <citation type="submission" date="2020-09" db="EMBL/GenBank/DDBJ databases">
        <authorList>
            <person name="Sun Q."/>
            <person name="Zhou Y."/>
        </authorList>
    </citation>
    <scope>NUCLEOTIDE SEQUENCE</scope>
    <source>
        <strain evidence="2">CGMCC 1.15320</strain>
    </source>
</reference>
<dbReference type="RefSeq" id="WP_188719829.1">
    <property type="nucleotide sequence ID" value="NZ_BMIF01000002.1"/>
</dbReference>
<proteinExistence type="predicted"/>
<dbReference type="PANTHER" id="PTHR43757">
    <property type="entry name" value="AMINOMETHYLTRANSFERASE"/>
    <property type="match status" value="1"/>
</dbReference>
<dbReference type="Proteomes" id="UP000636264">
    <property type="component" value="Unassembled WGS sequence"/>
</dbReference>
<dbReference type="PANTHER" id="PTHR43757:SF2">
    <property type="entry name" value="AMINOMETHYLTRANSFERASE, MITOCHONDRIAL"/>
    <property type="match status" value="1"/>
</dbReference>
<protein>
    <submittedName>
        <fullName evidence="2">Glycine cleavage system protein T</fullName>
    </submittedName>
</protein>
<keyword evidence="3" id="KW-1185">Reference proteome</keyword>
<dbReference type="InterPro" id="IPR027266">
    <property type="entry name" value="TrmE/GcvT-like"/>
</dbReference>
<dbReference type="EMBL" id="BMIF01000002">
    <property type="protein sequence ID" value="GGA58235.1"/>
    <property type="molecule type" value="Genomic_DNA"/>
</dbReference>
<dbReference type="Pfam" id="PF01571">
    <property type="entry name" value="GCV_T"/>
    <property type="match status" value="1"/>
</dbReference>
<gene>
    <name evidence="2" type="primary">gcvT</name>
    <name evidence="2" type="ORF">GCM10011385_09790</name>
</gene>
<dbReference type="Gene3D" id="3.30.1360.120">
    <property type="entry name" value="Probable tRNA modification gtpase trme, domain 1"/>
    <property type="match status" value="1"/>
</dbReference>
<sequence length="470" mass="52883">MAGKNLEQKMQEAGNTVKMLRNSKIGAYVYPVVPSEFTNWRDEQAAWRNSAVLFDQSHHMAEIMLEGPDAIKLLARTGINTVENFPVNRAKQFVPVSYSGHVIGDGILFRLEEEQYLFVGRAPTVNWLQFHAETGGYQNLRIDRDDRSPSRPMGKPVVRRRYRYQIQGPNAWAILEKLNGGPLPEIKFFNMGEIKIAGRTVRSLRHGMSGAPGLEIWGPYEEGEEIRSAILEAGEEFGIVPVGSRAYATNTLESGWIPSPLPAVYTDPEMKAYREWLGADSYEATGSIGGSFVSDKIEDYYVTPYEIGYGTFVKFDHDFIGREALEKIADKPHRRKVTLAWNADDVAKVFRSMLEPGIENYKYIDLPLSNYASANYDAVVKDGKVVGLSMFSGYSFNERSMLSLATVDPDIQIGDVLTLVWGEPEPNGGSEKTTVERHKQLEIRVKVSPVPYSRDARENYADSWRTKQSV</sequence>
<accession>A0A916RLD0</accession>
<dbReference type="SUPFAM" id="SSF103025">
    <property type="entry name" value="Folate-binding domain"/>
    <property type="match status" value="1"/>
</dbReference>
<evidence type="ECO:0000313" key="3">
    <source>
        <dbReference type="Proteomes" id="UP000636264"/>
    </source>
</evidence>
<reference evidence="2" key="1">
    <citation type="journal article" date="2014" name="Int. J. Syst. Evol. Microbiol.">
        <title>Complete genome sequence of Corynebacterium casei LMG S-19264T (=DSM 44701T), isolated from a smear-ripened cheese.</title>
        <authorList>
            <consortium name="US DOE Joint Genome Institute (JGI-PGF)"/>
            <person name="Walter F."/>
            <person name="Albersmeier A."/>
            <person name="Kalinowski J."/>
            <person name="Ruckert C."/>
        </authorList>
    </citation>
    <scope>NUCLEOTIDE SEQUENCE</scope>
    <source>
        <strain evidence="2">CGMCC 1.15320</strain>
    </source>
</reference>
<feature type="domain" description="GCVT N-terminal" evidence="1">
    <location>
        <begin position="36"/>
        <end position="257"/>
    </location>
</feature>
<evidence type="ECO:0000313" key="2">
    <source>
        <dbReference type="EMBL" id="GGA58235.1"/>
    </source>
</evidence>